<evidence type="ECO:0000313" key="2">
    <source>
        <dbReference type="Proteomes" id="UP000317171"/>
    </source>
</evidence>
<dbReference type="Pfam" id="PF13289">
    <property type="entry name" value="SIR2_2"/>
    <property type="match status" value="1"/>
</dbReference>
<reference evidence="1 2" key="1">
    <citation type="submission" date="2019-02" db="EMBL/GenBank/DDBJ databases">
        <title>Deep-cultivation of Planctomycetes and their phenomic and genomic characterization uncovers novel biology.</title>
        <authorList>
            <person name="Wiegand S."/>
            <person name="Jogler M."/>
            <person name="Boedeker C."/>
            <person name="Pinto D."/>
            <person name="Vollmers J."/>
            <person name="Rivas-Marin E."/>
            <person name="Kohn T."/>
            <person name="Peeters S.H."/>
            <person name="Heuer A."/>
            <person name="Rast P."/>
            <person name="Oberbeckmann S."/>
            <person name="Bunk B."/>
            <person name="Jeske O."/>
            <person name="Meyerdierks A."/>
            <person name="Storesund J.E."/>
            <person name="Kallscheuer N."/>
            <person name="Luecker S."/>
            <person name="Lage O.M."/>
            <person name="Pohl T."/>
            <person name="Merkel B.J."/>
            <person name="Hornburger P."/>
            <person name="Mueller R.-W."/>
            <person name="Bruemmer F."/>
            <person name="Labrenz M."/>
            <person name="Spormann A.M."/>
            <person name="Op den Camp H."/>
            <person name="Overmann J."/>
            <person name="Amann R."/>
            <person name="Jetten M.S.M."/>
            <person name="Mascher T."/>
            <person name="Medema M.H."/>
            <person name="Devos D.P."/>
            <person name="Kaster A.-K."/>
            <person name="Ovreas L."/>
            <person name="Rohde M."/>
            <person name="Galperin M.Y."/>
            <person name="Jogler C."/>
        </authorList>
    </citation>
    <scope>NUCLEOTIDE SEQUENCE [LARGE SCALE GENOMIC DNA]</scope>
    <source>
        <strain evidence="1 2">Pan241w</strain>
    </source>
</reference>
<organism evidence="1 2">
    <name type="scientific">Gimesia alba</name>
    <dbReference type="NCBI Taxonomy" id="2527973"/>
    <lineage>
        <taxon>Bacteria</taxon>
        <taxon>Pseudomonadati</taxon>
        <taxon>Planctomycetota</taxon>
        <taxon>Planctomycetia</taxon>
        <taxon>Planctomycetales</taxon>
        <taxon>Planctomycetaceae</taxon>
        <taxon>Gimesia</taxon>
    </lineage>
</organism>
<dbReference type="RefSeq" id="WP_145216726.1">
    <property type="nucleotide sequence ID" value="NZ_CP036269.1"/>
</dbReference>
<keyword evidence="2" id="KW-1185">Reference proteome</keyword>
<dbReference type="SUPFAM" id="SSF52467">
    <property type="entry name" value="DHS-like NAD/FAD-binding domain"/>
    <property type="match status" value="1"/>
</dbReference>
<sequence>MFIEEILDGIEHESINRNIAFETFMLNLLEHHLERQNKPFLRGSYVHDGYDALAPDGFDKLRETTYIEFKYDLKNIPSSYWKRYFSRLCYSLSPSDKERSNLLIISAKQATPRIKDRICAAYESFEGRLNLFLWGPTQIEKIAKKYKTKINEIADNLFSLRLASAVSETKDDWKSDREVLIEDLRNCYLKGQFSLFLGAGVSSSAGMPDWNTLLNSLFVTYLTQEFRSDIKISVDDIKQLVLRLKEVDEPSTLMAARYLRRGLSQKKEGAKEFVSEITRNLYELRDESYDIDSRLLMSLASMCIPRRTGAKVSCVVTYNFDDLFEKQLDSKSINYRCIYTDSESDNPDELPVYHVHGFLPEYNGAYDDLEKSTLVFAEEGYHQIYTDSYHWSNLVQLNRLRENTCLMVGLSMTDPNLRRLLDIAAKNNDRTKHFVFLKRLKKETFCFENKDGKKHELIKNQEGAEKFLKGHHVLNEELMKELGVAVIWYEEYDDIPEILERIIKI</sequence>
<dbReference type="EMBL" id="CP036269">
    <property type="protein sequence ID" value="QDT42835.1"/>
    <property type="molecule type" value="Genomic_DNA"/>
</dbReference>
<dbReference type="Proteomes" id="UP000317171">
    <property type="component" value="Chromosome"/>
</dbReference>
<evidence type="ECO:0000313" key="1">
    <source>
        <dbReference type="EMBL" id="QDT42835.1"/>
    </source>
</evidence>
<dbReference type="KEGG" id="gaz:Pan241w_29240"/>
<dbReference type="OrthoDB" id="292753at2"/>
<proteinExistence type="predicted"/>
<accession>A0A517RG65</accession>
<dbReference type="AlphaFoldDB" id="A0A517RG65"/>
<name>A0A517RG65_9PLAN</name>
<dbReference type="InterPro" id="IPR029035">
    <property type="entry name" value="DHS-like_NAD/FAD-binding_dom"/>
</dbReference>
<gene>
    <name evidence="1" type="ORF">Pan241w_29240</name>
</gene>
<protein>
    <submittedName>
        <fullName evidence="1">Uncharacterized protein</fullName>
    </submittedName>
</protein>